<feature type="region of interest" description="Disordered" evidence="1">
    <location>
        <begin position="237"/>
        <end position="291"/>
    </location>
</feature>
<proteinExistence type="predicted"/>
<dbReference type="AlphaFoldDB" id="A0A4E9EN87"/>
<sequence>MTVFQQDAKPNDKQITAIPVSSSSVCYRHEGRRSPLSTTGPLDQVARQDRQTDRQHKLDMTEVATQAENVPVPVLELSSYFLHHSPLDLINYKAQLSPSHANVIIATMGDRPAIYVHLEMGLSLPKIMSKDRHITYISKSMRDRANQFPRQLPPTNTNYLNAPSQYQAGNQQMLRQTQLPQDQLQHQFAYRVSNIPPHTYGRDPVPAGLVQEQSYQPYRPQQVQHDIREYYAPVPSAAAQQGTLQPDEVPRSSRSTSRGSHERGKSAPPPLNSSPWDMSPSHASGSEPHLWKALPATPNQFRLGEGDMPWDSWTFPMGIDDNNEEDDHGEGGDGRIRSREASIRATWGPEFPGEYSRPSQFVQVDDRATGKAKDIQSLASALMTVDNGFEDQWWYQGPRLVNIHGNVMVPTAVPKSSFHPDHQQSSVGWAVSHEEAQRLKDQNDQHQLQQKRQEQQRRRQRHLSFQEQQLESFVPSDASLQLVSPHSLSGTGTADIVSPLSDYPSPLSNYGGLRRSLTTRSDELHL</sequence>
<accession>A0A4E9EN87</accession>
<reference evidence="2" key="2">
    <citation type="submission" date="2021-03" db="EMBL/GenBank/DDBJ databases">
        <authorList>
            <person name="Alouane T."/>
            <person name="Langin T."/>
            <person name="Bonhomme L."/>
        </authorList>
    </citation>
    <scope>NUCLEOTIDE SEQUENCE</scope>
    <source>
        <strain evidence="2">MDC_Fg202</strain>
    </source>
</reference>
<dbReference type="Proteomes" id="UP000746612">
    <property type="component" value="Unassembled WGS sequence"/>
</dbReference>
<evidence type="ECO:0000313" key="2">
    <source>
        <dbReference type="EMBL" id="CAG1978947.1"/>
    </source>
</evidence>
<feature type="region of interest" description="Disordered" evidence="1">
    <location>
        <begin position="28"/>
        <end position="54"/>
    </location>
</feature>
<protein>
    <submittedName>
        <fullName evidence="3">Uncharacterized protein</fullName>
    </submittedName>
</protein>
<feature type="region of interest" description="Disordered" evidence="1">
    <location>
        <begin position="436"/>
        <end position="463"/>
    </location>
</feature>
<dbReference type="EMBL" id="CAAKMV010000196">
    <property type="protein sequence ID" value="VIO64511.1"/>
    <property type="molecule type" value="Genomic_DNA"/>
</dbReference>
<reference evidence="3" key="1">
    <citation type="submission" date="2019-04" db="EMBL/GenBank/DDBJ databases">
        <authorList>
            <person name="Melise S."/>
            <person name="Noan J."/>
            <person name="Okalmin O."/>
        </authorList>
    </citation>
    <scope>NUCLEOTIDE SEQUENCE</scope>
    <source>
        <strain evidence="3">FN9</strain>
    </source>
</reference>
<evidence type="ECO:0000313" key="3">
    <source>
        <dbReference type="EMBL" id="VIO64511.1"/>
    </source>
</evidence>
<feature type="compositionally biased region" description="Polar residues" evidence="1">
    <location>
        <begin position="273"/>
        <end position="284"/>
    </location>
</feature>
<name>A0A4E9EN87_GIBZA</name>
<organism evidence="3">
    <name type="scientific">Gibberella zeae</name>
    <name type="common">Wheat head blight fungus</name>
    <name type="synonym">Fusarium graminearum</name>
    <dbReference type="NCBI Taxonomy" id="5518"/>
    <lineage>
        <taxon>Eukaryota</taxon>
        <taxon>Fungi</taxon>
        <taxon>Dikarya</taxon>
        <taxon>Ascomycota</taxon>
        <taxon>Pezizomycotina</taxon>
        <taxon>Sordariomycetes</taxon>
        <taxon>Hypocreomycetidae</taxon>
        <taxon>Hypocreales</taxon>
        <taxon>Nectriaceae</taxon>
        <taxon>Fusarium</taxon>
    </lineage>
</organism>
<evidence type="ECO:0000256" key="1">
    <source>
        <dbReference type="SAM" id="MobiDB-lite"/>
    </source>
</evidence>
<dbReference type="EMBL" id="CAJPIJ010000112">
    <property type="protein sequence ID" value="CAG1978947.1"/>
    <property type="molecule type" value="Genomic_DNA"/>
</dbReference>
<gene>
    <name evidence="3" type="ORF">FUG_LOCUS562656</name>
    <name evidence="2" type="ORF">MDCFG202_LOCUS185271</name>
</gene>